<dbReference type="KEGG" id="bvo:Pan97_53040"/>
<name>A0A518CG66_9BACT</name>
<reference evidence="3" key="1">
    <citation type="submission" date="2019-02" db="EMBL/GenBank/DDBJ databases">
        <title>Deep-cultivation of Planctomycetes and their phenomic and genomic characterization uncovers novel biology.</title>
        <authorList>
            <person name="Wiegand S."/>
            <person name="Jogler M."/>
            <person name="Boedeker C."/>
            <person name="Pinto D."/>
            <person name="Vollmers J."/>
            <person name="Rivas-Marin E."/>
            <person name="Kohn T."/>
            <person name="Peeters S.H."/>
            <person name="Heuer A."/>
            <person name="Rast P."/>
            <person name="Oberbeckmann S."/>
            <person name="Bunk B."/>
            <person name="Jeske O."/>
            <person name="Meyerdierks A."/>
            <person name="Storesund J.E."/>
            <person name="Kallscheuer N."/>
            <person name="Luecker S."/>
            <person name="Lage O.M."/>
            <person name="Pohl T."/>
            <person name="Merkel B.J."/>
            <person name="Hornburger P."/>
            <person name="Mueller R.-W."/>
            <person name="Bruemmer F."/>
            <person name="Labrenz M."/>
            <person name="Spormann A.M."/>
            <person name="Op den Camp H."/>
            <person name="Overmann J."/>
            <person name="Amann R."/>
            <person name="Jetten M.S.M."/>
            <person name="Mascher T."/>
            <person name="Medema M.H."/>
            <person name="Devos D.P."/>
            <person name="Kaster A.-K."/>
            <person name="Ovreas L."/>
            <person name="Rohde M."/>
            <person name="Galperin M.Y."/>
            <person name="Jogler C."/>
        </authorList>
    </citation>
    <scope>NUCLEOTIDE SEQUENCE [LARGE SCALE GENOMIC DNA]</scope>
    <source>
        <strain evidence="3">Pan97</strain>
    </source>
</reference>
<protein>
    <submittedName>
        <fullName evidence="2">Uncharacterized protein</fullName>
    </submittedName>
</protein>
<dbReference type="Proteomes" id="UP000318626">
    <property type="component" value="Chromosome"/>
</dbReference>
<dbReference type="EMBL" id="CP036289">
    <property type="protein sequence ID" value="QDU78220.1"/>
    <property type="molecule type" value="Genomic_DNA"/>
</dbReference>
<evidence type="ECO:0000313" key="2">
    <source>
        <dbReference type="EMBL" id="QDU78220.1"/>
    </source>
</evidence>
<dbReference type="AlphaFoldDB" id="A0A518CG66"/>
<feature type="transmembrane region" description="Helical" evidence="1">
    <location>
        <begin position="56"/>
        <end position="76"/>
    </location>
</feature>
<evidence type="ECO:0000256" key="1">
    <source>
        <dbReference type="SAM" id="Phobius"/>
    </source>
</evidence>
<feature type="transmembrane region" description="Helical" evidence="1">
    <location>
        <begin position="193"/>
        <end position="212"/>
    </location>
</feature>
<sequence>MSLDEDHDFASVEEASLPAAQSQLTLLDIMVGVTVAAVTCGFWFQMSQSQMPMFQFAMMVPTLIIFVLGGTALFSFSRRYFLKQPIDFQPGHWLLCLMGVTFVIQSTAHLLRWAVITSDDFTVSIDQHGVMLFFLGQHAVFLIGFLLAGILLPVRPAWRLALVAPVLQNLLTILLFGNLLLENQWYLFSAIYSYANLTFNLLGIFTVLALTAWDRATTHDRRDWLHWLGVAAMLIWDLPTLIIQLSGWF</sequence>
<keyword evidence="1" id="KW-0472">Membrane</keyword>
<dbReference type="RefSeq" id="WP_144977875.1">
    <property type="nucleotide sequence ID" value="NZ_CP036289.1"/>
</dbReference>
<evidence type="ECO:0000313" key="3">
    <source>
        <dbReference type="Proteomes" id="UP000318626"/>
    </source>
</evidence>
<dbReference type="OrthoDB" id="291310at2"/>
<keyword evidence="3" id="KW-1185">Reference proteome</keyword>
<feature type="transmembrane region" description="Helical" evidence="1">
    <location>
        <begin position="224"/>
        <end position="243"/>
    </location>
</feature>
<feature type="transmembrane region" description="Helical" evidence="1">
    <location>
        <begin position="160"/>
        <end position="181"/>
    </location>
</feature>
<gene>
    <name evidence="2" type="ORF">Pan97_53040</name>
</gene>
<feature type="transmembrane region" description="Helical" evidence="1">
    <location>
        <begin position="132"/>
        <end position="154"/>
    </location>
</feature>
<proteinExistence type="predicted"/>
<organism evidence="2 3">
    <name type="scientific">Bremerella volcania</name>
    <dbReference type="NCBI Taxonomy" id="2527984"/>
    <lineage>
        <taxon>Bacteria</taxon>
        <taxon>Pseudomonadati</taxon>
        <taxon>Planctomycetota</taxon>
        <taxon>Planctomycetia</taxon>
        <taxon>Pirellulales</taxon>
        <taxon>Pirellulaceae</taxon>
        <taxon>Bremerella</taxon>
    </lineage>
</organism>
<keyword evidence="1" id="KW-1133">Transmembrane helix</keyword>
<feature type="transmembrane region" description="Helical" evidence="1">
    <location>
        <begin position="91"/>
        <end position="111"/>
    </location>
</feature>
<keyword evidence="1" id="KW-0812">Transmembrane</keyword>
<accession>A0A518CG66</accession>